<evidence type="ECO:0000256" key="6">
    <source>
        <dbReference type="ARBA" id="ARBA00022946"/>
    </source>
</evidence>
<evidence type="ECO:0000256" key="14">
    <source>
        <dbReference type="ARBA" id="ARBA00032372"/>
    </source>
</evidence>
<keyword evidence="7" id="KW-0007">Acetylation</keyword>
<keyword evidence="22" id="KW-1185">Reference proteome</keyword>
<keyword evidence="3" id="KW-0813">Transport</keyword>
<dbReference type="SUPFAM" id="SSF51344">
    <property type="entry name" value="Epsilon subunit of F1F0-ATP synthase N-terminal domain"/>
    <property type="match status" value="1"/>
</dbReference>
<evidence type="ECO:0000313" key="22">
    <source>
        <dbReference type="Proteomes" id="UP001558652"/>
    </source>
</evidence>
<dbReference type="InterPro" id="IPR036771">
    <property type="entry name" value="ATPsynth_dsu/esu_N"/>
</dbReference>
<evidence type="ECO:0000256" key="16">
    <source>
        <dbReference type="ARBA" id="ARBA00062932"/>
    </source>
</evidence>
<evidence type="ECO:0000256" key="8">
    <source>
        <dbReference type="ARBA" id="ARBA00023065"/>
    </source>
</evidence>
<evidence type="ECO:0000256" key="9">
    <source>
        <dbReference type="ARBA" id="ARBA00023128"/>
    </source>
</evidence>
<feature type="domain" description="ATP synthase F1 complex delta/epsilon subunit N-terminal" evidence="19">
    <location>
        <begin position="1"/>
        <end position="82"/>
    </location>
</feature>
<evidence type="ECO:0000256" key="11">
    <source>
        <dbReference type="ARBA" id="ARBA00023196"/>
    </source>
</evidence>
<sequence>MNFTFAAANKVFYSNSNVRQVDVPSFSGSFGILPNHVPTLAILKPGIITVFEQDGTSKKIFVSSGAVTINDDSSVQVLAEEAHPLEDIDSGAAREALSKAQSDLSKATNDIERAEAQIAIEVAEALVQAA</sequence>
<keyword evidence="18" id="KW-0175">Coiled coil</keyword>
<dbReference type="InterPro" id="IPR036794">
    <property type="entry name" value="ATP_F1_dsu/esu_C_sf"/>
</dbReference>
<name>A0ABD0YSX3_9HEMI</name>
<evidence type="ECO:0000256" key="15">
    <source>
        <dbReference type="ARBA" id="ARBA00056834"/>
    </source>
</evidence>
<comment type="subunit">
    <text evidence="16">Component of the ATP synthase complex composed at least of ATP5F1A/subunit alpha, ATP5F1B/subunit beta, ATP5MC1/subunit c (homooctomer), MT-ATP6/subunit a, MT-ATP8/subunit 8, ATP5ME/subunit e, ATP5MF/subunit f, ATP5MG/subunit g, ATP5MK/subunit k, ATP5MJ/subunit j, ATP5F1C/subunit gamma, ATP5F1D/subunit delta, ATP5F1E/subunit epsilon, ATP5PF/subunit F6, ATP5PB/subunit b, ATP5PD/subunit d, ATP5PO/subunit OSCP. ATP synthase complex consists of a soluble F(1) head domain (subunits alpha(3) and beta(3)) - the catalytic core - and a membrane F(0) domain - the membrane proton channel (subunits c, a, 8, e, f, g, k and j). These two domains are linked by a central stalk (subunits gamma, delta, and epsilon) rotating inside the F1 region and a stationary peripheral stalk (subunits F6, b, d, and OSCP). Component of a complex composed at least by ATPIF1, ATP5F1A, ATP5F1B, ATP5F1C AND ATP5F1E.</text>
</comment>
<evidence type="ECO:0000256" key="18">
    <source>
        <dbReference type="SAM" id="Coils"/>
    </source>
</evidence>
<keyword evidence="6" id="KW-0809">Transit peptide</keyword>
<evidence type="ECO:0000256" key="3">
    <source>
        <dbReference type="ARBA" id="ARBA00022448"/>
    </source>
</evidence>
<dbReference type="Pfam" id="PF21335">
    <property type="entry name" value="ATPD_C_metazoa"/>
    <property type="match status" value="1"/>
</dbReference>
<evidence type="ECO:0000256" key="10">
    <source>
        <dbReference type="ARBA" id="ARBA00023136"/>
    </source>
</evidence>
<evidence type="ECO:0000256" key="17">
    <source>
        <dbReference type="ARBA" id="ARBA00070799"/>
    </source>
</evidence>
<comment type="similarity">
    <text evidence="2">Belongs to the ATPase epsilon chain family.</text>
</comment>
<comment type="subcellular location">
    <subcellularLocation>
        <location evidence="1">Mitochondrion inner membrane</location>
    </subcellularLocation>
</comment>
<dbReference type="EMBL" id="JBFDAA010000003">
    <property type="protein sequence ID" value="KAL1138319.1"/>
    <property type="molecule type" value="Genomic_DNA"/>
</dbReference>
<evidence type="ECO:0000256" key="13">
    <source>
        <dbReference type="ARBA" id="ARBA00031669"/>
    </source>
</evidence>
<dbReference type="NCBIfam" id="TIGR01216">
    <property type="entry name" value="ATP_synt_epsi"/>
    <property type="match status" value="1"/>
</dbReference>
<dbReference type="InterPro" id="IPR020546">
    <property type="entry name" value="ATP_synth_F1_dsu/esu_N"/>
</dbReference>
<dbReference type="HAMAP" id="MF_00530">
    <property type="entry name" value="ATP_synth_epsil_bac"/>
    <property type="match status" value="1"/>
</dbReference>
<dbReference type="CDD" id="cd12152">
    <property type="entry name" value="F1-ATPase_delta"/>
    <property type="match status" value="1"/>
</dbReference>
<protein>
    <recommendedName>
        <fullName evidence="17">ATP synthase F(1) complex subunit delta, mitochondrial</fullName>
    </recommendedName>
    <alternativeName>
        <fullName evidence="14">ATP synthase F1 subunit delta</fullName>
    </alternativeName>
    <alternativeName>
        <fullName evidence="13">F-ATPase delta subunit</fullName>
    </alternativeName>
</protein>
<dbReference type="FunFam" id="1.20.5.440:FF:000002">
    <property type="entry name" value="ATP synthase subunit delta, mitochondrial"/>
    <property type="match status" value="1"/>
</dbReference>
<dbReference type="GO" id="GO:1902600">
    <property type="term" value="P:proton transmembrane transport"/>
    <property type="evidence" value="ECO:0007669"/>
    <property type="project" value="UniProtKB-KW"/>
</dbReference>
<evidence type="ECO:0000256" key="12">
    <source>
        <dbReference type="ARBA" id="ARBA00023310"/>
    </source>
</evidence>
<dbReference type="AlphaFoldDB" id="A0ABD0YSX3"/>
<dbReference type="GO" id="GO:0045259">
    <property type="term" value="C:proton-transporting ATP synthase complex"/>
    <property type="evidence" value="ECO:0007669"/>
    <property type="project" value="UniProtKB-KW"/>
</dbReference>
<evidence type="ECO:0000259" key="20">
    <source>
        <dbReference type="Pfam" id="PF21335"/>
    </source>
</evidence>
<evidence type="ECO:0000256" key="7">
    <source>
        <dbReference type="ARBA" id="ARBA00022990"/>
    </source>
</evidence>
<comment type="caution">
    <text evidence="21">The sequence shown here is derived from an EMBL/GenBank/DDBJ whole genome shotgun (WGS) entry which is preliminary data.</text>
</comment>
<comment type="function">
    <text evidence="15">Subunit delta, of the mitochondrial membrane ATP synthase complex (F(1)F(0) ATP synthase or Complex V) that produces ATP from ADP in the presence of a proton gradient across the membrane which is generated by electron transport complexes of the respiratory chain. ATP synthase complex consist of a soluble F(1) head domain - the catalytic core - and a membrane F(1) domain - the membrane proton channel. These two domains are linked by a central stalk rotating inside the F(1) region and a stationary peripheral stalk. During catalysis, ATP synthesis in the catalytic domain of F(1) is coupled via a rotary mechanism of the central stalk subunits to proton translocation. In vivo, can only synthesize ATP although its ATP hydrolase activity can be activated artificially in vitro. With the central stalk subunit gamma, is essential for the biogenesis of F(1) catalytic part of the ATP synthase complex namely in the formation of F1 assembly intermediate.</text>
</comment>
<dbReference type="InterPro" id="IPR001469">
    <property type="entry name" value="ATP_synth_F1_dsu/esu"/>
</dbReference>
<keyword evidence="10" id="KW-0472">Membrane</keyword>
<dbReference type="Proteomes" id="UP001558652">
    <property type="component" value="Unassembled WGS sequence"/>
</dbReference>
<evidence type="ECO:0000256" key="2">
    <source>
        <dbReference type="ARBA" id="ARBA00005712"/>
    </source>
</evidence>
<keyword evidence="9" id="KW-0496">Mitochondrion</keyword>
<dbReference type="InterPro" id="IPR048937">
    <property type="entry name" value="ATPD_C_metazoa"/>
</dbReference>
<keyword evidence="5" id="KW-0999">Mitochondrion inner membrane</keyword>
<keyword evidence="12" id="KW-0066">ATP synthesis</keyword>
<reference evidence="21 22" key="1">
    <citation type="submission" date="2024-07" db="EMBL/GenBank/DDBJ databases">
        <title>Chromosome-level genome assembly of the water stick insect Ranatra chinensis (Heteroptera: Nepidae).</title>
        <authorList>
            <person name="Liu X."/>
        </authorList>
    </citation>
    <scope>NUCLEOTIDE SEQUENCE [LARGE SCALE GENOMIC DNA]</scope>
    <source>
        <strain evidence="21">Cailab_2021Rc</strain>
        <tissue evidence="21">Muscle</tissue>
    </source>
</reference>
<dbReference type="SUPFAM" id="SSF46604">
    <property type="entry name" value="Epsilon subunit of F1F0-ATP synthase C-terminal domain"/>
    <property type="match status" value="1"/>
</dbReference>
<dbReference type="Gene3D" id="1.20.5.440">
    <property type="entry name" value="ATP synthase delta/epsilon subunit, C-terminal domain"/>
    <property type="match status" value="1"/>
</dbReference>
<feature type="coiled-coil region" evidence="18">
    <location>
        <begin position="97"/>
        <end position="124"/>
    </location>
</feature>
<dbReference type="GO" id="GO:0005743">
    <property type="term" value="C:mitochondrial inner membrane"/>
    <property type="evidence" value="ECO:0007669"/>
    <property type="project" value="UniProtKB-SubCell"/>
</dbReference>
<evidence type="ECO:0000256" key="4">
    <source>
        <dbReference type="ARBA" id="ARBA00022781"/>
    </source>
</evidence>
<evidence type="ECO:0000313" key="21">
    <source>
        <dbReference type="EMBL" id="KAL1138319.1"/>
    </source>
</evidence>
<dbReference type="GO" id="GO:0006754">
    <property type="term" value="P:ATP biosynthetic process"/>
    <property type="evidence" value="ECO:0007669"/>
    <property type="project" value="UniProtKB-KW"/>
</dbReference>
<feature type="domain" description="F1F0-ATP synthase delta subunit C-terminal" evidence="20">
    <location>
        <begin position="89"/>
        <end position="129"/>
    </location>
</feature>
<dbReference type="FunFam" id="2.60.15.10:FF:000004">
    <property type="entry name" value="ATP synthase subunit delta, mitochondrial"/>
    <property type="match status" value="1"/>
</dbReference>
<dbReference type="Gene3D" id="2.60.15.10">
    <property type="entry name" value="F0F1 ATP synthase delta/epsilon subunit, N-terminal"/>
    <property type="match status" value="1"/>
</dbReference>
<evidence type="ECO:0000256" key="5">
    <source>
        <dbReference type="ARBA" id="ARBA00022792"/>
    </source>
</evidence>
<keyword evidence="8" id="KW-0406">Ion transport</keyword>
<proteinExistence type="inferred from homology"/>
<dbReference type="Pfam" id="PF02823">
    <property type="entry name" value="ATP-synt_DE_N"/>
    <property type="match status" value="1"/>
</dbReference>
<organism evidence="21 22">
    <name type="scientific">Ranatra chinensis</name>
    <dbReference type="NCBI Taxonomy" id="642074"/>
    <lineage>
        <taxon>Eukaryota</taxon>
        <taxon>Metazoa</taxon>
        <taxon>Ecdysozoa</taxon>
        <taxon>Arthropoda</taxon>
        <taxon>Hexapoda</taxon>
        <taxon>Insecta</taxon>
        <taxon>Pterygota</taxon>
        <taxon>Neoptera</taxon>
        <taxon>Paraneoptera</taxon>
        <taxon>Hemiptera</taxon>
        <taxon>Heteroptera</taxon>
        <taxon>Panheteroptera</taxon>
        <taxon>Nepomorpha</taxon>
        <taxon>Nepidae</taxon>
        <taxon>Ranatrinae</taxon>
        <taxon>Ranatra</taxon>
    </lineage>
</organism>
<evidence type="ECO:0000259" key="19">
    <source>
        <dbReference type="Pfam" id="PF02823"/>
    </source>
</evidence>
<keyword evidence="4" id="KW-0375">Hydrogen ion transport</keyword>
<keyword evidence="11" id="KW-0139">CF(1)</keyword>
<accession>A0ABD0YSX3</accession>
<evidence type="ECO:0000256" key="1">
    <source>
        <dbReference type="ARBA" id="ARBA00004273"/>
    </source>
</evidence>
<dbReference type="PANTHER" id="PTHR13822">
    <property type="entry name" value="ATP SYNTHASE DELTA/EPSILON CHAIN"/>
    <property type="match status" value="1"/>
</dbReference>
<dbReference type="PANTHER" id="PTHR13822:SF7">
    <property type="entry name" value="ATP SYNTHASE SUBUNIT DELTA, MITOCHONDRIAL"/>
    <property type="match status" value="1"/>
</dbReference>
<gene>
    <name evidence="21" type="ORF">AAG570_008383</name>
</gene>